<dbReference type="PROSITE" id="PS50249">
    <property type="entry name" value="MPN"/>
    <property type="match status" value="1"/>
</dbReference>
<proteinExistence type="predicted"/>
<organism evidence="3">
    <name type="scientific">marine sediment metagenome</name>
    <dbReference type="NCBI Taxonomy" id="412755"/>
    <lineage>
        <taxon>unclassified sequences</taxon>
        <taxon>metagenomes</taxon>
        <taxon>ecological metagenomes</taxon>
    </lineage>
</organism>
<dbReference type="EMBL" id="LAZR01007825">
    <property type="protein sequence ID" value="KKM82671.1"/>
    <property type="molecule type" value="Genomic_DNA"/>
</dbReference>
<dbReference type="SMART" id="SM00232">
    <property type="entry name" value="JAB_MPN"/>
    <property type="match status" value="1"/>
</dbReference>
<dbReference type="PANTHER" id="PTHR10410">
    <property type="entry name" value="EUKARYOTIC TRANSLATION INITIATION FACTOR 3 -RELATED"/>
    <property type="match status" value="1"/>
</dbReference>
<dbReference type="Pfam" id="PF01398">
    <property type="entry name" value="JAB"/>
    <property type="match status" value="1"/>
</dbReference>
<feature type="domain" description="MPN" evidence="2">
    <location>
        <begin position="96"/>
        <end position="236"/>
    </location>
</feature>
<reference evidence="3" key="1">
    <citation type="journal article" date="2015" name="Nature">
        <title>Complex archaea that bridge the gap between prokaryotes and eukaryotes.</title>
        <authorList>
            <person name="Spang A."/>
            <person name="Saw J.H."/>
            <person name="Jorgensen S.L."/>
            <person name="Zaremba-Niedzwiedzka K."/>
            <person name="Martijn J."/>
            <person name="Lind A.E."/>
            <person name="van Eijk R."/>
            <person name="Schleper C."/>
            <person name="Guy L."/>
            <person name="Ettema T.J."/>
        </authorList>
    </citation>
    <scope>NUCLEOTIDE SEQUENCE</scope>
</reference>
<evidence type="ECO:0000313" key="3">
    <source>
        <dbReference type="EMBL" id="KKM82671.1"/>
    </source>
</evidence>
<dbReference type="InterPro" id="IPR050242">
    <property type="entry name" value="JAMM_MPN+_peptidase_M67A"/>
</dbReference>
<dbReference type="GO" id="GO:0008237">
    <property type="term" value="F:metallopeptidase activity"/>
    <property type="evidence" value="ECO:0007669"/>
    <property type="project" value="InterPro"/>
</dbReference>
<sequence>MVKSSMVDKELETDSIKDVIKKKIKEKIKKELLDEICEELKLEEEELTAEITSMITQKTSKSITAPTMNLTKIPATEVEENLLINSQAHEKIKKEVYITVKAILKIASHALKYANSKISKVNWVEVIGLLAGKLDKNDILHIEDAYPMGHGTAVYAEIKDYKNYVKAFKDIRKEKLSICGWYHSHPSYNCFMSKEDLGTQARYQKLWEKAVALVIDPYQINGKSTGFEIYQCDVKNNTWYPLVYGIKGSLDIRMLPEIMNFLLPVIEGKPVYLEYDED</sequence>
<comment type="caution">
    <text evidence="3">The sequence shown here is derived from an EMBL/GenBank/DDBJ whole genome shotgun (WGS) entry which is preliminary data.</text>
</comment>
<evidence type="ECO:0000259" key="2">
    <source>
        <dbReference type="PROSITE" id="PS50249"/>
    </source>
</evidence>
<keyword evidence="1" id="KW-0175">Coiled coil</keyword>
<name>A0A0F9L5W7_9ZZZZ</name>
<gene>
    <name evidence="3" type="ORF">LCGC14_1317140</name>
</gene>
<dbReference type="InterPro" id="IPR037518">
    <property type="entry name" value="MPN"/>
</dbReference>
<dbReference type="SUPFAM" id="SSF102712">
    <property type="entry name" value="JAB1/MPN domain"/>
    <property type="match status" value="1"/>
</dbReference>
<dbReference type="InterPro" id="IPR000555">
    <property type="entry name" value="JAMM/MPN+_dom"/>
</dbReference>
<accession>A0A0F9L5W7</accession>
<evidence type="ECO:0000256" key="1">
    <source>
        <dbReference type="SAM" id="Coils"/>
    </source>
</evidence>
<dbReference type="Gene3D" id="3.40.140.10">
    <property type="entry name" value="Cytidine Deaminase, domain 2"/>
    <property type="match status" value="1"/>
</dbReference>
<feature type="coiled-coil region" evidence="1">
    <location>
        <begin position="30"/>
        <end position="57"/>
    </location>
</feature>
<protein>
    <recommendedName>
        <fullName evidence="2">MPN domain-containing protein</fullName>
    </recommendedName>
</protein>
<dbReference type="AlphaFoldDB" id="A0A0F9L5W7"/>